<evidence type="ECO:0000256" key="1">
    <source>
        <dbReference type="SAM" id="MobiDB-lite"/>
    </source>
</evidence>
<dbReference type="AlphaFoldDB" id="A0A212EHC7"/>
<evidence type="ECO:0000313" key="3">
    <source>
        <dbReference type="Proteomes" id="UP000007151"/>
    </source>
</evidence>
<sequence>MSGSRRSRGRRVNSVVSSERGRRLRGGEGAPARSPRPCGVRPLAYLRSAIVDSGRPASGASAVGLFSLHGARRRGSDTRVRSGRMKFVRSISLVSFPLSRLIVMGILCQLNGTSHARARLPGVPGRTRVASRPRAVPGAYCLPSHVLSPTTCPPPQHPSPPPGPCPRDSRLVLSLSTIDLCVTVSPATRHLPPPARHPPPPGSGCHVCIVSYEGGYLRRSLS</sequence>
<feature type="region of interest" description="Disordered" evidence="1">
    <location>
        <begin position="1"/>
        <end position="37"/>
    </location>
</feature>
<dbReference type="EMBL" id="AGBW02014918">
    <property type="protein sequence ID" value="OWR40871.1"/>
    <property type="molecule type" value="Genomic_DNA"/>
</dbReference>
<feature type="compositionally biased region" description="Basic residues" evidence="1">
    <location>
        <begin position="1"/>
        <end position="11"/>
    </location>
</feature>
<name>A0A212EHC7_DANPL</name>
<dbReference type="Proteomes" id="UP000007151">
    <property type="component" value="Unassembled WGS sequence"/>
</dbReference>
<gene>
    <name evidence="2" type="ORF">KGM_212854</name>
</gene>
<evidence type="ECO:0000313" key="2">
    <source>
        <dbReference type="EMBL" id="OWR40871.1"/>
    </source>
</evidence>
<keyword evidence="3" id="KW-1185">Reference proteome</keyword>
<dbReference type="KEGG" id="dpl:KGM_212854"/>
<organism evidence="2 3">
    <name type="scientific">Danaus plexippus plexippus</name>
    <dbReference type="NCBI Taxonomy" id="278856"/>
    <lineage>
        <taxon>Eukaryota</taxon>
        <taxon>Metazoa</taxon>
        <taxon>Ecdysozoa</taxon>
        <taxon>Arthropoda</taxon>
        <taxon>Hexapoda</taxon>
        <taxon>Insecta</taxon>
        <taxon>Pterygota</taxon>
        <taxon>Neoptera</taxon>
        <taxon>Endopterygota</taxon>
        <taxon>Lepidoptera</taxon>
        <taxon>Glossata</taxon>
        <taxon>Ditrysia</taxon>
        <taxon>Papilionoidea</taxon>
        <taxon>Nymphalidae</taxon>
        <taxon>Danainae</taxon>
        <taxon>Danaini</taxon>
        <taxon>Danaina</taxon>
        <taxon>Danaus</taxon>
        <taxon>Danaus</taxon>
    </lineage>
</organism>
<proteinExistence type="predicted"/>
<dbReference type="InParanoid" id="A0A212EHC7"/>
<protein>
    <submittedName>
        <fullName evidence="2">Uncharacterized protein</fullName>
    </submittedName>
</protein>
<reference evidence="2 3" key="1">
    <citation type="journal article" date="2011" name="Cell">
        <title>The monarch butterfly genome yields insights into long-distance migration.</title>
        <authorList>
            <person name="Zhan S."/>
            <person name="Merlin C."/>
            <person name="Boore J.L."/>
            <person name="Reppert S.M."/>
        </authorList>
    </citation>
    <scope>NUCLEOTIDE SEQUENCE [LARGE SCALE GENOMIC DNA]</scope>
    <source>
        <strain evidence="2">F-2</strain>
    </source>
</reference>
<comment type="caution">
    <text evidence="2">The sequence shown here is derived from an EMBL/GenBank/DDBJ whole genome shotgun (WGS) entry which is preliminary data.</text>
</comment>
<accession>A0A212EHC7</accession>